<evidence type="ECO:0000313" key="2">
    <source>
        <dbReference type="EMBL" id="CAI4004429.1"/>
    </source>
</evidence>
<feature type="compositionally biased region" description="Acidic residues" evidence="1">
    <location>
        <begin position="289"/>
        <end position="325"/>
    </location>
</feature>
<feature type="compositionally biased region" description="Acidic residues" evidence="1">
    <location>
        <begin position="180"/>
        <end position="196"/>
    </location>
</feature>
<keyword evidence="4" id="KW-1185">Reference proteome</keyword>
<sequence>MVHRSKDPQLDYLQEVLEQWAKELGVQDLRASKDHSLVGEATAEPSDESVAAMFNPIAMVLANFGTQIPVGSKMKAAFLYLNETLALWPVTTLLKDLSAWADLQSSTFRVHCTYMVRLWRKTPNNSKNEMVQQLKDILTALHEPEDTSESAEAPATGDGGEADAAEEAAAETSEGHLDGEANEDSGENENEGEMGDEPLAPGSTIDQMETLPFNGEVSEEWPPCPWIPKTSLRRWKKPKDHAPTMSTTVDTDHCEAVHSVVEEAACDPSNPDAADVEVPIEGEPTLAEETMEDPDPEDVEAPAEDPDPAMEEVALEETPEGEPGGDQESKEWVGNSTLEPQEEALDALNEKPSIENGPPRLCHSHADREPLVADPPSLNAVLSAIDLDDIPPGKDILAEQLSMRAKAKKAAAAASQEAEPGSGKGRGRGGKGKGRGRGKTSKASEETGGSASQPSMPSKKEPKVKAPKVPKAKANPKRKSKKDDDSKHVVGAEEKEKIKATLPDLASYKVVPYWTTGNIGIEMKATREIKKKEVGFMSAIPGCPMSDLVQPCNALAIALENGDGLTACMRSFYSARNQLMQQHGVDLKSRGKRAKHDSVEDVD</sequence>
<evidence type="ECO:0000313" key="4">
    <source>
        <dbReference type="Proteomes" id="UP001152797"/>
    </source>
</evidence>
<accession>A0A9P1D621</accession>
<feature type="region of interest" description="Disordered" evidence="1">
    <location>
        <begin position="144"/>
        <end position="207"/>
    </location>
</feature>
<reference evidence="2" key="1">
    <citation type="submission" date="2022-10" db="EMBL/GenBank/DDBJ databases">
        <authorList>
            <person name="Chen Y."/>
            <person name="Dougan E. K."/>
            <person name="Chan C."/>
            <person name="Rhodes N."/>
            <person name="Thang M."/>
        </authorList>
    </citation>
    <scope>NUCLEOTIDE SEQUENCE</scope>
</reference>
<dbReference type="AlphaFoldDB" id="A0A9P1D621"/>
<dbReference type="EMBL" id="CAMXCT010003435">
    <property type="protein sequence ID" value="CAI4004429.1"/>
    <property type="molecule type" value="Genomic_DNA"/>
</dbReference>
<evidence type="ECO:0000313" key="3">
    <source>
        <dbReference type="EMBL" id="CAL1157804.1"/>
    </source>
</evidence>
<organism evidence="2">
    <name type="scientific">Cladocopium goreaui</name>
    <dbReference type="NCBI Taxonomy" id="2562237"/>
    <lineage>
        <taxon>Eukaryota</taxon>
        <taxon>Sar</taxon>
        <taxon>Alveolata</taxon>
        <taxon>Dinophyceae</taxon>
        <taxon>Suessiales</taxon>
        <taxon>Symbiodiniaceae</taxon>
        <taxon>Cladocopium</taxon>
    </lineage>
</organism>
<feature type="region of interest" description="Disordered" evidence="1">
    <location>
        <begin position="584"/>
        <end position="603"/>
    </location>
</feature>
<dbReference type="Proteomes" id="UP001152797">
    <property type="component" value="Unassembled WGS sequence"/>
</dbReference>
<feature type="compositionally biased region" description="Basic residues" evidence="1">
    <location>
        <begin position="425"/>
        <end position="440"/>
    </location>
</feature>
<feature type="compositionally biased region" description="Polar residues" evidence="1">
    <location>
        <begin position="447"/>
        <end position="456"/>
    </location>
</feature>
<gene>
    <name evidence="2" type="ORF">C1SCF055_LOCUS30214</name>
</gene>
<feature type="region of interest" description="Disordered" evidence="1">
    <location>
        <begin position="287"/>
        <end position="374"/>
    </location>
</feature>
<feature type="compositionally biased region" description="Basic residues" evidence="1">
    <location>
        <begin position="465"/>
        <end position="480"/>
    </location>
</feature>
<comment type="caution">
    <text evidence="2">The sequence shown here is derived from an EMBL/GenBank/DDBJ whole genome shotgun (WGS) entry which is preliminary data.</text>
</comment>
<dbReference type="EMBL" id="CAMXCT030003435">
    <property type="protein sequence ID" value="CAL4791741.1"/>
    <property type="molecule type" value="Genomic_DNA"/>
</dbReference>
<reference evidence="3" key="2">
    <citation type="submission" date="2024-04" db="EMBL/GenBank/DDBJ databases">
        <authorList>
            <person name="Chen Y."/>
            <person name="Shah S."/>
            <person name="Dougan E. K."/>
            <person name="Thang M."/>
            <person name="Chan C."/>
        </authorList>
    </citation>
    <scope>NUCLEOTIDE SEQUENCE [LARGE SCALE GENOMIC DNA]</scope>
</reference>
<feature type="region of interest" description="Disordered" evidence="1">
    <location>
        <begin position="401"/>
        <end position="492"/>
    </location>
</feature>
<feature type="compositionally biased region" description="Acidic residues" evidence="1">
    <location>
        <begin position="160"/>
        <end position="169"/>
    </location>
</feature>
<evidence type="ECO:0000256" key="1">
    <source>
        <dbReference type="SAM" id="MobiDB-lite"/>
    </source>
</evidence>
<name>A0A9P1D621_9DINO</name>
<protein>
    <submittedName>
        <fullName evidence="2">Uncharacterized protein</fullName>
    </submittedName>
</protein>
<feature type="compositionally biased region" description="Basic and acidic residues" evidence="1">
    <location>
        <begin position="481"/>
        <end position="492"/>
    </location>
</feature>
<proteinExistence type="predicted"/>
<dbReference type="OrthoDB" id="450633at2759"/>
<dbReference type="EMBL" id="CAMXCT020003435">
    <property type="protein sequence ID" value="CAL1157804.1"/>
    <property type="molecule type" value="Genomic_DNA"/>
</dbReference>